<reference evidence="3" key="1">
    <citation type="submission" date="2016-04" db="EMBL/GenBank/DDBJ databases">
        <authorList>
            <person name="Strepis N."/>
        </authorList>
    </citation>
    <scope>NUCLEOTIDE SEQUENCE [LARGE SCALE GENOMIC DNA]</scope>
</reference>
<organism evidence="2 3">
    <name type="scientific">Trichococcus pasteurii</name>
    <dbReference type="NCBI Taxonomy" id="43064"/>
    <lineage>
        <taxon>Bacteria</taxon>
        <taxon>Bacillati</taxon>
        <taxon>Bacillota</taxon>
        <taxon>Bacilli</taxon>
        <taxon>Lactobacillales</taxon>
        <taxon>Carnobacteriaceae</taxon>
        <taxon>Trichococcus</taxon>
    </lineage>
</organism>
<keyword evidence="1" id="KW-0812">Transmembrane</keyword>
<name>A0A1W1IGV0_9LACT</name>
<feature type="transmembrane region" description="Helical" evidence="1">
    <location>
        <begin position="96"/>
        <end position="117"/>
    </location>
</feature>
<keyword evidence="3" id="KW-1185">Reference proteome</keyword>
<accession>A0A1W1IGV0</accession>
<evidence type="ECO:0000313" key="2">
    <source>
        <dbReference type="EMBL" id="SLM52258.1"/>
    </source>
</evidence>
<evidence type="ECO:0000313" key="3">
    <source>
        <dbReference type="Proteomes" id="UP000195985"/>
    </source>
</evidence>
<dbReference type="EMBL" id="FWEY01000005">
    <property type="protein sequence ID" value="SLM52258.1"/>
    <property type="molecule type" value="Genomic_DNA"/>
</dbReference>
<dbReference type="Proteomes" id="UP000195985">
    <property type="component" value="Unassembled WGS sequence"/>
</dbReference>
<proteinExistence type="predicted"/>
<dbReference type="AlphaFoldDB" id="A0A1W1IGV0"/>
<dbReference type="STRING" id="43064.SAMN04488086_11471"/>
<feature type="transmembrane region" description="Helical" evidence="1">
    <location>
        <begin position="73"/>
        <end position="90"/>
    </location>
</feature>
<sequence length="125" mass="14434">MVAKMDRIALINDFISYIGLILISLVCNTFLNFDNGKENAILFLILIVSGVIISYLVAYAVKRKIPEYKSKNNKSVLFYMILMLIVRWIPGIWPTSIVEVILFLTFLFLLVVVRNVYIEKKAEQQ</sequence>
<evidence type="ECO:0000256" key="1">
    <source>
        <dbReference type="SAM" id="Phobius"/>
    </source>
</evidence>
<gene>
    <name evidence="2" type="ORF">TPAS_1952</name>
</gene>
<keyword evidence="1" id="KW-1133">Transmembrane helix</keyword>
<protein>
    <submittedName>
        <fullName evidence="2">Uncharacterized protein</fullName>
    </submittedName>
</protein>
<feature type="transmembrane region" description="Helical" evidence="1">
    <location>
        <begin position="39"/>
        <end position="61"/>
    </location>
</feature>
<keyword evidence="1" id="KW-0472">Membrane</keyword>
<feature type="transmembrane region" description="Helical" evidence="1">
    <location>
        <begin position="14"/>
        <end position="33"/>
    </location>
</feature>